<evidence type="ECO:0000256" key="4">
    <source>
        <dbReference type="ARBA" id="ARBA00023136"/>
    </source>
</evidence>
<evidence type="ECO:0000313" key="6">
    <source>
        <dbReference type="EMBL" id="OFJ46480.1"/>
    </source>
</evidence>
<protein>
    <recommendedName>
        <fullName evidence="5">DUF1232 domain-containing protein</fullName>
    </recommendedName>
</protein>
<organism evidence="6 7">
    <name type="scientific">Janthinobacterium lividum</name>
    <dbReference type="NCBI Taxonomy" id="29581"/>
    <lineage>
        <taxon>Bacteria</taxon>
        <taxon>Pseudomonadati</taxon>
        <taxon>Pseudomonadota</taxon>
        <taxon>Betaproteobacteria</taxon>
        <taxon>Burkholderiales</taxon>
        <taxon>Oxalobacteraceae</taxon>
        <taxon>Janthinobacterium</taxon>
    </lineage>
</organism>
<accession>A0A1E8PKT1</accession>
<sequence>MHAAYPARRYAKVRMRNGLRIRQEQQMFGRKKKLEENHAPQADKQYAKKYTQDSFWDKVVKFARTAGREVIEKALWLYYAAQQPNTPLWAKTAIYGALGYFISPIDAVPDITPVIGYADDLAVLAAAVATVATYITAEVKESAAEKLRGWFGA</sequence>
<comment type="caution">
    <text evidence="6">The sequence shown here is derived from an EMBL/GenBank/DDBJ whole genome shotgun (WGS) entry which is preliminary data.</text>
</comment>
<evidence type="ECO:0000259" key="5">
    <source>
        <dbReference type="Pfam" id="PF06803"/>
    </source>
</evidence>
<reference evidence="6 7" key="1">
    <citation type="submission" date="2016-10" db="EMBL/GenBank/DDBJ databases">
        <title>Updated version of Genome Assembly of Janthinobacterium lividum ERGS5:01.</title>
        <authorList>
            <person name="Kumar R."/>
            <person name="Acharya V."/>
            <person name="Singh D."/>
        </authorList>
    </citation>
    <scope>NUCLEOTIDE SEQUENCE [LARGE SCALE GENOMIC DNA]</scope>
    <source>
        <strain evidence="6 7">ERGS5:01</strain>
    </source>
</reference>
<evidence type="ECO:0000256" key="2">
    <source>
        <dbReference type="ARBA" id="ARBA00022692"/>
    </source>
</evidence>
<gene>
    <name evidence="6" type="ORF">BA896_021580</name>
</gene>
<dbReference type="Pfam" id="PF06803">
    <property type="entry name" value="DUF1232"/>
    <property type="match status" value="1"/>
</dbReference>
<keyword evidence="3" id="KW-1133">Transmembrane helix</keyword>
<name>A0A1E8PKT1_9BURK</name>
<evidence type="ECO:0000256" key="1">
    <source>
        <dbReference type="ARBA" id="ARBA00004127"/>
    </source>
</evidence>
<evidence type="ECO:0000313" key="7">
    <source>
        <dbReference type="Proteomes" id="UP000092634"/>
    </source>
</evidence>
<proteinExistence type="predicted"/>
<dbReference type="AlphaFoldDB" id="A0A1E8PKT1"/>
<keyword evidence="2" id="KW-0812">Transmembrane</keyword>
<dbReference type="GO" id="GO:0012505">
    <property type="term" value="C:endomembrane system"/>
    <property type="evidence" value="ECO:0007669"/>
    <property type="project" value="UniProtKB-SubCell"/>
</dbReference>
<feature type="domain" description="DUF1232" evidence="5">
    <location>
        <begin position="90"/>
        <end position="125"/>
    </location>
</feature>
<keyword evidence="4" id="KW-0472">Membrane</keyword>
<dbReference type="EMBL" id="MAQB02000013">
    <property type="protein sequence ID" value="OFJ46480.1"/>
    <property type="molecule type" value="Genomic_DNA"/>
</dbReference>
<comment type="subcellular location">
    <subcellularLocation>
        <location evidence="1">Endomembrane system</location>
        <topology evidence="1">Multi-pass membrane protein</topology>
    </subcellularLocation>
</comment>
<dbReference type="InterPro" id="IPR010652">
    <property type="entry name" value="DUF1232"/>
</dbReference>
<dbReference type="Proteomes" id="UP000092634">
    <property type="component" value="Unassembled WGS sequence"/>
</dbReference>
<evidence type="ECO:0000256" key="3">
    <source>
        <dbReference type="ARBA" id="ARBA00022989"/>
    </source>
</evidence>